<feature type="chain" id="PRO_5045830066" description="Major facilitator superfamily (MFS) profile domain-containing protein" evidence="6">
    <location>
        <begin position="24"/>
        <end position="503"/>
    </location>
</feature>
<comment type="caution">
    <text evidence="8">The sequence shown here is derived from an EMBL/GenBank/DDBJ whole genome shotgun (WGS) entry which is preliminary data.</text>
</comment>
<gene>
    <name evidence="8" type="primary">Necator_chrII.g4573</name>
    <name evidence="8" type="ORF">RB195_016781</name>
</gene>
<feature type="transmembrane region" description="Helical" evidence="5">
    <location>
        <begin position="368"/>
        <end position="392"/>
    </location>
</feature>
<keyword evidence="6" id="KW-0732">Signal</keyword>
<feature type="signal peptide" evidence="6">
    <location>
        <begin position="1"/>
        <end position="23"/>
    </location>
</feature>
<sequence>MLAPKGRMHYCLIVFGLLGAVVNFPEGYSNSYPNTSYKSFQQLINDSYINRGVEGGISENLYIWIWSAVLNVWFLGYLLGTFVTPYFTEQYGRKRTLLGSSVIALIGSVLSFLSVTLSVPELFFVSRVVSSMSSGISFGTLILFLQEATPTEYRGMTSFLSENTFIATTVMGIGFGMDAVFGKNLPVLTGISIIPAVISILLAIPLKETPKFLLLNRNDRIGAMKSLKYYRGDLVDADVVLDEMMLEIDDDKYSDTSILRSVVTVLREPHLRTPFFIGCLSLQVIVAIWSIIYLSTDILEVHFSEEVAQLASFIFIFANFIAGMAGMFIIERFGRRTLVLWLGLFNTISLALFVAFDQLATVYEPLKWGSILALILFGITYGIGLGPIAFFITSELVAQQHRSVVQSMVFAVNTVSNFAFSFATLPAYTVIQSWSFIPLFIIPSSLSLVYLYLNMPETIGREVHEIVEELTARTNTKKISTTKDKSPIYFCDIDVRKTLDNSA</sequence>
<feature type="transmembrane region" description="Helical" evidence="5">
    <location>
        <begin position="337"/>
        <end position="356"/>
    </location>
</feature>
<feature type="transmembrane region" description="Helical" evidence="5">
    <location>
        <begin position="165"/>
        <end position="181"/>
    </location>
</feature>
<dbReference type="PANTHER" id="PTHR23503:SF108">
    <property type="entry name" value="MAJOR FACILITATOR SUPERFAMILY (MFS) PROFILE DOMAIN-CONTAINING PROTEIN"/>
    <property type="match status" value="1"/>
</dbReference>
<keyword evidence="9" id="KW-1185">Reference proteome</keyword>
<evidence type="ECO:0000256" key="4">
    <source>
        <dbReference type="ARBA" id="ARBA00023136"/>
    </source>
</evidence>
<feature type="transmembrane region" description="Helical" evidence="5">
    <location>
        <begin position="96"/>
        <end position="117"/>
    </location>
</feature>
<keyword evidence="2 5" id="KW-0812">Transmembrane</keyword>
<dbReference type="InterPro" id="IPR036259">
    <property type="entry name" value="MFS_trans_sf"/>
</dbReference>
<evidence type="ECO:0000259" key="7">
    <source>
        <dbReference type="PROSITE" id="PS50850"/>
    </source>
</evidence>
<dbReference type="PANTHER" id="PTHR23503">
    <property type="entry name" value="SOLUTE CARRIER FAMILY 2"/>
    <property type="match status" value="1"/>
</dbReference>
<dbReference type="SUPFAM" id="SSF103473">
    <property type="entry name" value="MFS general substrate transporter"/>
    <property type="match status" value="1"/>
</dbReference>
<evidence type="ECO:0000313" key="8">
    <source>
        <dbReference type="EMBL" id="KAK6732625.1"/>
    </source>
</evidence>
<dbReference type="Pfam" id="PF00083">
    <property type="entry name" value="Sugar_tr"/>
    <property type="match status" value="1"/>
</dbReference>
<feature type="transmembrane region" description="Helical" evidence="5">
    <location>
        <begin position="61"/>
        <end position="84"/>
    </location>
</feature>
<comment type="subcellular location">
    <subcellularLocation>
        <location evidence="1">Membrane</location>
        <topology evidence="1">Multi-pass membrane protein</topology>
    </subcellularLocation>
</comment>
<keyword evidence="4 5" id="KW-0472">Membrane</keyword>
<keyword evidence="3 5" id="KW-1133">Transmembrane helix</keyword>
<feature type="domain" description="Major facilitator superfamily (MFS) profile" evidence="7">
    <location>
        <begin position="15"/>
        <end position="459"/>
    </location>
</feature>
<dbReference type="InterPro" id="IPR045263">
    <property type="entry name" value="GLUT"/>
</dbReference>
<feature type="transmembrane region" description="Helical" evidence="5">
    <location>
        <begin position="434"/>
        <end position="453"/>
    </location>
</feature>
<dbReference type="Proteomes" id="UP001303046">
    <property type="component" value="Unassembled WGS sequence"/>
</dbReference>
<feature type="transmembrane region" description="Helical" evidence="5">
    <location>
        <begin position="275"/>
        <end position="295"/>
    </location>
</feature>
<feature type="transmembrane region" description="Helical" evidence="5">
    <location>
        <begin position="404"/>
        <end position="428"/>
    </location>
</feature>
<feature type="transmembrane region" description="Helical" evidence="5">
    <location>
        <begin position="187"/>
        <end position="206"/>
    </location>
</feature>
<evidence type="ECO:0000313" key="9">
    <source>
        <dbReference type="Proteomes" id="UP001303046"/>
    </source>
</evidence>
<feature type="transmembrane region" description="Helical" evidence="5">
    <location>
        <begin position="307"/>
        <end position="330"/>
    </location>
</feature>
<dbReference type="InterPro" id="IPR020846">
    <property type="entry name" value="MFS_dom"/>
</dbReference>
<dbReference type="InterPro" id="IPR005828">
    <property type="entry name" value="MFS_sugar_transport-like"/>
</dbReference>
<accession>A0ABR1C384</accession>
<evidence type="ECO:0000256" key="3">
    <source>
        <dbReference type="ARBA" id="ARBA00022989"/>
    </source>
</evidence>
<reference evidence="8 9" key="1">
    <citation type="submission" date="2023-08" db="EMBL/GenBank/DDBJ databases">
        <title>A Necator americanus chromosomal reference genome.</title>
        <authorList>
            <person name="Ilik V."/>
            <person name="Petrzelkova K.J."/>
            <person name="Pardy F."/>
            <person name="Fuh T."/>
            <person name="Niatou-Singa F.S."/>
            <person name="Gouil Q."/>
            <person name="Baker L."/>
            <person name="Ritchie M.E."/>
            <person name="Jex A.R."/>
            <person name="Gazzola D."/>
            <person name="Li H."/>
            <person name="Toshio Fujiwara R."/>
            <person name="Zhan B."/>
            <person name="Aroian R.V."/>
            <person name="Pafco B."/>
            <person name="Schwarz E.M."/>
        </authorList>
    </citation>
    <scope>NUCLEOTIDE SEQUENCE [LARGE SCALE GENOMIC DNA]</scope>
    <source>
        <strain evidence="8 9">Aroian</strain>
        <tissue evidence="8">Whole animal</tissue>
    </source>
</reference>
<dbReference type="Gene3D" id="1.20.1250.20">
    <property type="entry name" value="MFS general substrate transporter like domains"/>
    <property type="match status" value="1"/>
</dbReference>
<evidence type="ECO:0000256" key="5">
    <source>
        <dbReference type="SAM" id="Phobius"/>
    </source>
</evidence>
<dbReference type="PROSITE" id="PS50850">
    <property type="entry name" value="MFS"/>
    <property type="match status" value="1"/>
</dbReference>
<evidence type="ECO:0000256" key="2">
    <source>
        <dbReference type="ARBA" id="ARBA00022692"/>
    </source>
</evidence>
<evidence type="ECO:0000256" key="1">
    <source>
        <dbReference type="ARBA" id="ARBA00004141"/>
    </source>
</evidence>
<proteinExistence type="predicted"/>
<feature type="transmembrane region" description="Helical" evidence="5">
    <location>
        <begin position="123"/>
        <end position="145"/>
    </location>
</feature>
<organism evidence="8 9">
    <name type="scientific">Necator americanus</name>
    <name type="common">Human hookworm</name>
    <dbReference type="NCBI Taxonomy" id="51031"/>
    <lineage>
        <taxon>Eukaryota</taxon>
        <taxon>Metazoa</taxon>
        <taxon>Ecdysozoa</taxon>
        <taxon>Nematoda</taxon>
        <taxon>Chromadorea</taxon>
        <taxon>Rhabditida</taxon>
        <taxon>Rhabditina</taxon>
        <taxon>Rhabditomorpha</taxon>
        <taxon>Strongyloidea</taxon>
        <taxon>Ancylostomatidae</taxon>
        <taxon>Bunostominae</taxon>
        <taxon>Necator</taxon>
    </lineage>
</organism>
<name>A0ABR1C384_NECAM</name>
<protein>
    <recommendedName>
        <fullName evidence="7">Major facilitator superfamily (MFS) profile domain-containing protein</fullName>
    </recommendedName>
</protein>
<dbReference type="InterPro" id="IPR005829">
    <property type="entry name" value="Sugar_transporter_CS"/>
</dbReference>
<dbReference type="EMBL" id="JAVFWL010000002">
    <property type="protein sequence ID" value="KAK6732625.1"/>
    <property type="molecule type" value="Genomic_DNA"/>
</dbReference>
<dbReference type="PROSITE" id="PS00216">
    <property type="entry name" value="SUGAR_TRANSPORT_1"/>
    <property type="match status" value="1"/>
</dbReference>
<evidence type="ECO:0000256" key="6">
    <source>
        <dbReference type="SAM" id="SignalP"/>
    </source>
</evidence>